<dbReference type="RefSeq" id="WP_119053631.1">
    <property type="nucleotide sequence ID" value="NZ_CP032157.1"/>
</dbReference>
<dbReference type="SFLD" id="SFLDS00003">
    <property type="entry name" value="Haloacid_Dehalogenase"/>
    <property type="match status" value="1"/>
</dbReference>
<dbReference type="AlphaFoldDB" id="A0A3B7MUI7"/>
<gene>
    <name evidence="1" type="ORF">D3H65_28905</name>
</gene>
<name>A0A3B7MUI7_9BACT</name>
<dbReference type="OrthoDB" id="3669651at2"/>
<sequence length="238" mass="27104">MLKEAKHISFDLWLTLIRSNKDFKKEKAKLFCSYFKISHVDADAVVKVFRQTDQLVNRINETVGKNVDSLEMYMIALDKLGVDMSGLLPPHLEEYYTLSEQLFFQYPAQPLHEEIVPLLAALKDRGHTINITSNTGYIKGRTLRRLMEDTGIARYMDFQVYSDEVSASKPSPIIFEHMYRQAKELYPAGLSKQHIVHIGDNSLTDVGGAKDFGINAFLINDQSMTLKNIEDELSVLVA</sequence>
<keyword evidence="2" id="KW-1185">Reference proteome</keyword>
<dbReference type="SFLD" id="SFLDG01129">
    <property type="entry name" value="C1.5:_HAD__Beta-PGM__Phosphata"/>
    <property type="match status" value="1"/>
</dbReference>
<dbReference type="InterPro" id="IPR036412">
    <property type="entry name" value="HAD-like_sf"/>
</dbReference>
<dbReference type="Proteomes" id="UP000263900">
    <property type="component" value="Chromosome"/>
</dbReference>
<dbReference type="InterPro" id="IPR051828">
    <property type="entry name" value="HAD-like_hydrolase_domain"/>
</dbReference>
<dbReference type="KEGG" id="pseg:D3H65_28905"/>
<reference evidence="1 2" key="1">
    <citation type="submission" date="2018-09" db="EMBL/GenBank/DDBJ databases">
        <title>Genome sequencing of strain 6GH32-13.</title>
        <authorList>
            <person name="Weon H.-Y."/>
            <person name="Heo J."/>
            <person name="Kwon S.-W."/>
        </authorList>
    </citation>
    <scope>NUCLEOTIDE SEQUENCE [LARGE SCALE GENOMIC DNA]</scope>
    <source>
        <strain evidence="1 2">5GH32-13</strain>
    </source>
</reference>
<evidence type="ECO:0000313" key="2">
    <source>
        <dbReference type="Proteomes" id="UP000263900"/>
    </source>
</evidence>
<dbReference type="PANTHER" id="PTHR46191">
    <property type="match status" value="1"/>
</dbReference>
<dbReference type="SUPFAM" id="SSF56784">
    <property type="entry name" value="HAD-like"/>
    <property type="match status" value="1"/>
</dbReference>
<evidence type="ECO:0000313" key="1">
    <source>
        <dbReference type="EMBL" id="AXY77758.1"/>
    </source>
</evidence>
<dbReference type="Gene3D" id="3.40.50.1000">
    <property type="entry name" value="HAD superfamily/HAD-like"/>
    <property type="match status" value="1"/>
</dbReference>
<keyword evidence="1" id="KW-0378">Hydrolase</keyword>
<organism evidence="1 2">
    <name type="scientific">Paraflavitalea soli</name>
    <dbReference type="NCBI Taxonomy" id="2315862"/>
    <lineage>
        <taxon>Bacteria</taxon>
        <taxon>Pseudomonadati</taxon>
        <taxon>Bacteroidota</taxon>
        <taxon>Chitinophagia</taxon>
        <taxon>Chitinophagales</taxon>
        <taxon>Chitinophagaceae</taxon>
        <taxon>Paraflavitalea</taxon>
    </lineage>
</organism>
<dbReference type="Pfam" id="PF00702">
    <property type="entry name" value="Hydrolase"/>
    <property type="match status" value="1"/>
</dbReference>
<dbReference type="PANTHER" id="PTHR46191:SF2">
    <property type="entry name" value="HALOACID DEHALOGENASE-LIKE HYDROLASE DOMAIN-CONTAINING PROTEIN 3"/>
    <property type="match status" value="1"/>
</dbReference>
<proteinExistence type="predicted"/>
<protein>
    <submittedName>
        <fullName evidence="1">HAD family hydrolase</fullName>
    </submittedName>
</protein>
<dbReference type="GO" id="GO:0016787">
    <property type="term" value="F:hydrolase activity"/>
    <property type="evidence" value="ECO:0007669"/>
    <property type="project" value="UniProtKB-KW"/>
</dbReference>
<dbReference type="EMBL" id="CP032157">
    <property type="protein sequence ID" value="AXY77758.1"/>
    <property type="molecule type" value="Genomic_DNA"/>
</dbReference>
<accession>A0A3B7MUI7</accession>
<dbReference type="InterPro" id="IPR023214">
    <property type="entry name" value="HAD_sf"/>
</dbReference>
<dbReference type="Gene3D" id="1.10.150.400">
    <property type="match status" value="1"/>
</dbReference>